<comment type="caution">
    <text evidence="1">The sequence shown here is derived from an EMBL/GenBank/DDBJ whole genome shotgun (WGS) entry which is preliminary data.</text>
</comment>
<evidence type="ECO:0000313" key="1">
    <source>
        <dbReference type="EMBL" id="CAG8700296.1"/>
    </source>
</evidence>
<dbReference type="EMBL" id="CAJVPY010008760">
    <property type="protein sequence ID" value="CAG8700296.1"/>
    <property type="molecule type" value="Genomic_DNA"/>
</dbReference>
<organism evidence="1 2">
    <name type="scientific">Dentiscutata erythropus</name>
    <dbReference type="NCBI Taxonomy" id="1348616"/>
    <lineage>
        <taxon>Eukaryota</taxon>
        <taxon>Fungi</taxon>
        <taxon>Fungi incertae sedis</taxon>
        <taxon>Mucoromycota</taxon>
        <taxon>Glomeromycotina</taxon>
        <taxon>Glomeromycetes</taxon>
        <taxon>Diversisporales</taxon>
        <taxon>Gigasporaceae</taxon>
        <taxon>Dentiscutata</taxon>
    </lineage>
</organism>
<sequence>MRVFNKSDKVLLYDAAKANSHLGKFLPRWLGLFIIAQRVAQDVYKLKTMEGRPLDTPHIALLLKRS</sequence>
<protein>
    <submittedName>
        <fullName evidence="1">23518_t:CDS:1</fullName>
    </submittedName>
</protein>
<evidence type="ECO:0000313" key="2">
    <source>
        <dbReference type="Proteomes" id="UP000789405"/>
    </source>
</evidence>
<reference evidence="1" key="1">
    <citation type="submission" date="2021-06" db="EMBL/GenBank/DDBJ databases">
        <authorList>
            <person name="Kallberg Y."/>
            <person name="Tangrot J."/>
            <person name="Rosling A."/>
        </authorList>
    </citation>
    <scope>NUCLEOTIDE SEQUENCE</scope>
    <source>
        <strain evidence="1">MA453B</strain>
    </source>
</reference>
<dbReference type="OrthoDB" id="1723222at2759"/>
<keyword evidence="2" id="KW-1185">Reference proteome</keyword>
<dbReference type="Proteomes" id="UP000789405">
    <property type="component" value="Unassembled WGS sequence"/>
</dbReference>
<name>A0A9N9N4J7_9GLOM</name>
<proteinExistence type="predicted"/>
<gene>
    <name evidence="1" type="ORF">DERYTH_LOCUS12942</name>
</gene>
<dbReference type="AlphaFoldDB" id="A0A9N9N4J7"/>
<accession>A0A9N9N4J7</accession>